<reference evidence="2 3" key="1">
    <citation type="submission" date="2014-10" db="EMBL/GenBank/DDBJ databases">
        <title>Draft genome sequence of Novosphingobium subterraneum DSM 12447.</title>
        <authorList>
            <person name="Gan H.M."/>
            <person name="Gan H.Y."/>
            <person name="Savka M.A."/>
        </authorList>
    </citation>
    <scope>NUCLEOTIDE SEQUENCE [LARGE SCALE GENOMIC DNA]</scope>
    <source>
        <strain evidence="2 3">DSM 12447</strain>
    </source>
</reference>
<protein>
    <recommendedName>
        <fullName evidence="4">DUF2141 domain-containing protein</fullName>
    </recommendedName>
</protein>
<feature type="chain" id="PRO_5002145824" description="DUF2141 domain-containing protein" evidence="1">
    <location>
        <begin position="32"/>
        <end position="165"/>
    </location>
</feature>
<keyword evidence="1" id="KW-0732">Signal</keyword>
<dbReference type="InterPro" id="IPR018673">
    <property type="entry name" value="DUF2141"/>
</dbReference>
<dbReference type="PATRIC" id="fig|48936.3.peg.1638"/>
<name>A0A0B9AEQ8_9SPHN</name>
<sequence length="165" mass="17440">MTKPRRLRAAAALTATALAATAMGGSTAASAAGPNCAGPVSDTWINVTIDGVRNGNGLMAVTLYADEPRKFLVKKGSMYVGRVDATAPETRMCLYVPKPGVYALAVYHDEDASRNIKRSGVLGLPEEGFGFSNNPPTIASIPSFRSVRLNISKSGLSTRIHLKYP</sequence>
<dbReference type="Proteomes" id="UP000031338">
    <property type="component" value="Unassembled WGS sequence"/>
</dbReference>
<gene>
    <name evidence="2" type="ORF">NJ75_01634</name>
</gene>
<evidence type="ECO:0008006" key="4">
    <source>
        <dbReference type="Google" id="ProtNLM"/>
    </source>
</evidence>
<dbReference type="Pfam" id="PF09912">
    <property type="entry name" value="DUF2141"/>
    <property type="match status" value="1"/>
</dbReference>
<proteinExistence type="predicted"/>
<evidence type="ECO:0000256" key="1">
    <source>
        <dbReference type="SAM" id="SignalP"/>
    </source>
</evidence>
<feature type="signal peptide" evidence="1">
    <location>
        <begin position="1"/>
        <end position="31"/>
    </location>
</feature>
<dbReference type="STRING" id="48936.NJ75_01634"/>
<evidence type="ECO:0000313" key="3">
    <source>
        <dbReference type="Proteomes" id="UP000031338"/>
    </source>
</evidence>
<comment type="caution">
    <text evidence="2">The sequence shown here is derived from an EMBL/GenBank/DDBJ whole genome shotgun (WGS) entry which is preliminary data.</text>
</comment>
<evidence type="ECO:0000313" key="2">
    <source>
        <dbReference type="EMBL" id="KHS47837.1"/>
    </source>
</evidence>
<keyword evidence="3" id="KW-1185">Reference proteome</keyword>
<dbReference type="EMBL" id="JRVC01000006">
    <property type="protein sequence ID" value="KHS47837.1"/>
    <property type="molecule type" value="Genomic_DNA"/>
</dbReference>
<dbReference type="AlphaFoldDB" id="A0A0B9AEQ8"/>
<organism evidence="2 3">
    <name type="scientific">Novosphingobium subterraneum</name>
    <dbReference type="NCBI Taxonomy" id="48936"/>
    <lineage>
        <taxon>Bacteria</taxon>
        <taxon>Pseudomonadati</taxon>
        <taxon>Pseudomonadota</taxon>
        <taxon>Alphaproteobacteria</taxon>
        <taxon>Sphingomonadales</taxon>
        <taxon>Sphingomonadaceae</taxon>
        <taxon>Novosphingobium</taxon>
    </lineage>
</organism>
<accession>A0A0B9AEQ8</accession>
<dbReference type="RefSeq" id="WP_039333233.1">
    <property type="nucleotide sequence ID" value="NZ_JBNNWK010000002.1"/>
</dbReference>